<feature type="domain" description="Copper amine oxidase-like N-terminal" evidence="3">
    <location>
        <begin position="433"/>
        <end position="538"/>
    </location>
</feature>
<evidence type="ECO:0000256" key="1">
    <source>
        <dbReference type="SAM" id="Coils"/>
    </source>
</evidence>
<evidence type="ECO:0000313" key="4">
    <source>
        <dbReference type="EMBL" id="MBD2847739.1"/>
    </source>
</evidence>
<organism evidence="4 5">
    <name type="scientific">Paenibacillus sabuli</name>
    <dbReference type="NCBI Taxonomy" id="2772509"/>
    <lineage>
        <taxon>Bacteria</taxon>
        <taxon>Bacillati</taxon>
        <taxon>Bacillota</taxon>
        <taxon>Bacilli</taxon>
        <taxon>Bacillales</taxon>
        <taxon>Paenibacillaceae</taxon>
        <taxon>Paenibacillus</taxon>
    </lineage>
</organism>
<dbReference type="Proteomes" id="UP000621560">
    <property type="component" value="Unassembled WGS sequence"/>
</dbReference>
<dbReference type="SUPFAM" id="SSF55383">
    <property type="entry name" value="Copper amine oxidase, domain N"/>
    <property type="match status" value="1"/>
</dbReference>
<dbReference type="Pfam" id="PF07833">
    <property type="entry name" value="Cu_amine_oxidN1"/>
    <property type="match status" value="1"/>
</dbReference>
<reference evidence="4" key="1">
    <citation type="submission" date="2020-09" db="EMBL/GenBank/DDBJ databases">
        <title>A novel bacterium of genus Paenibacillus, isolated from South China Sea.</title>
        <authorList>
            <person name="Huang H."/>
            <person name="Mo K."/>
            <person name="Hu Y."/>
        </authorList>
    </citation>
    <scope>NUCLEOTIDE SEQUENCE</scope>
    <source>
        <strain evidence="4">IB182496</strain>
    </source>
</reference>
<dbReference type="InterPro" id="IPR012854">
    <property type="entry name" value="Cu_amine_oxidase-like_N"/>
</dbReference>
<dbReference type="Gene3D" id="3.30.457.10">
    <property type="entry name" value="Copper amine oxidase-like, N-terminal domain"/>
    <property type="match status" value="1"/>
</dbReference>
<dbReference type="InterPro" id="IPR036582">
    <property type="entry name" value="Mao_N_sf"/>
</dbReference>
<protein>
    <submittedName>
        <fullName evidence="4">Copper amine oxidase N-terminal domain-containing protein</fullName>
    </submittedName>
</protein>
<proteinExistence type="predicted"/>
<dbReference type="RefSeq" id="WP_190920843.1">
    <property type="nucleotide sequence ID" value="NZ_JACXIZ010000044.1"/>
</dbReference>
<feature type="coiled-coil region" evidence="1">
    <location>
        <begin position="113"/>
        <end position="140"/>
    </location>
</feature>
<name>A0A927GTE4_9BACL</name>
<accession>A0A927GTE4</accession>
<sequence length="543" mass="58998">MKFKKLVAPVLSLSLLVPAIGVVGSASAAEMEASTETKSVELRATLDHLLSEHFVLATTSMMKLYDGAPDAAAAQAALEQNAADMKPAIASVYGDAGAAEFDRIFSAHNSYTEEFVEAELADDEDARQEAEDELEEFVQEFGDFLGTATEGNLPASAAKDVLRKHENQVIEVFDHYASGEYGQAYGAFREGLGDMFDISDALSQAIAEQFPDVFDGTKPNTPAGDLRSTLNHLAAEHFALAVLSMQKGLDESEDYNVILSTQDANTADFSAAIASIYGEAGGEQFMAIWNTNHIEAQEAIVEATLEGDADAIDDARDRLDVFAENIGSFLDTATDSNLPEAAAVEAVMMHENQVLDTFDSYNEKAFFETYDNFREGYAFVFGIGATLGKAIVMQDPTEFTGVPEGPVFPPSAPPADQPIMSIWLQVNSTTFFVDGEEMMSDVAPMNVDGTTYVSLRTMADVLNAQIEWNRSNEMVITYTNGDTIVVQAGSETAVVNGVQEPLEAPVFIEQGRTQVPLRFVAEHFGWDIEWEPSDWSITLTQQM</sequence>
<feature type="signal peptide" evidence="2">
    <location>
        <begin position="1"/>
        <end position="28"/>
    </location>
</feature>
<comment type="caution">
    <text evidence="4">The sequence shown here is derived from an EMBL/GenBank/DDBJ whole genome shotgun (WGS) entry which is preliminary data.</text>
</comment>
<dbReference type="EMBL" id="JACXIZ010000044">
    <property type="protein sequence ID" value="MBD2847739.1"/>
    <property type="molecule type" value="Genomic_DNA"/>
</dbReference>
<dbReference type="AlphaFoldDB" id="A0A927GTE4"/>
<keyword evidence="1" id="KW-0175">Coiled coil</keyword>
<keyword evidence="2" id="KW-0732">Signal</keyword>
<evidence type="ECO:0000313" key="5">
    <source>
        <dbReference type="Proteomes" id="UP000621560"/>
    </source>
</evidence>
<evidence type="ECO:0000256" key="2">
    <source>
        <dbReference type="SAM" id="SignalP"/>
    </source>
</evidence>
<evidence type="ECO:0000259" key="3">
    <source>
        <dbReference type="Pfam" id="PF07833"/>
    </source>
</evidence>
<gene>
    <name evidence="4" type="ORF">IDH44_21310</name>
</gene>
<keyword evidence="5" id="KW-1185">Reference proteome</keyword>
<feature type="chain" id="PRO_5037986083" evidence="2">
    <location>
        <begin position="29"/>
        <end position="543"/>
    </location>
</feature>